<dbReference type="EMBL" id="CAFBMS010000088">
    <property type="protein sequence ID" value="CAB4925621.1"/>
    <property type="molecule type" value="Genomic_DNA"/>
</dbReference>
<feature type="transmembrane region" description="Helical" evidence="1">
    <location>
        <begin position="17"/>
        <end position="35"/>
    </location>
</feature>
<gene>
    <name evidence="2" type="ORF">UFOPK3614_01109</name>
</gene>
<organism evidence="2">
    <name type="scientific">freshwater metagenome</name>
    <dbReference type="NCBI Taxonomy" id="449393"/>
    <lineage>
        <taxon>unclassified sequences</taxon>
        <taxon>metagenomes</taxon>
        <taxon>ecological metagenomes</taxon>
    </lineage>
</organism>
<evidence type="ECO:0000256" key="1">
    <source>
        <dbReference type="SAM" id="Phobius"/>
    </source>
</evidence>
<reference evidence="2" key="1">
    <citation type="submission" date="2020-05" db="EMBL/GenBank/DDBJ databases">
        <authorList>
            <person name="Chiriac C."/>
            <person name="Salcher M."/>
            <person name="Ghai R."/>
            <person name="Kavagutti S V."/>
        </authorList>
    </citation>
    <scope>NUCLEOTIDE SEQUENCE</scope>
</reference>
<protein>
    <submittedName>
        <fullName evidence="2">Unannotated protein</fullName>
    </submittedName>
</protein>
<accession>A0A6J7I4I1</accession>
<sequence length="40" mass="4525">MISRASEAVRELPAPPIFFGLFAFAVFGLLLYLVLRLDRD</sequence>
<name>A0A6J7I4I1_9ZZZZ</name>
<keyword evidence="1" id="KW-0472">Membrane</keyword>
<dbReference type="AlphaFoldDB" id="A0A6J7I4I1"/>
<proteinExistence type="predicted"/>
<keyword evidence="1" id="KW-0812">Transmembrane</keyword>
<evidence type="ECO:0000313" key="2">
    <source>
        <dbReference type="EMBL" id="CAB4925621.1"/>
    </source>
</evidence>
<keyword evidence="1" id="KW-1133">Transmembrane helix</keyword>